<evidence type="ECO:0000256" key="8">
    <source>
        <dbReference type="ARBA" id="ARBA00023065"/>
    </source>
</evidence>
<protein>
    <submittedName>
        <fullName evidence="15">Ion channel</fullName>
    </submittedName>
</protein>
<evidence type="ECO:0000256" key="4">
    <source>
        <dbReference type="ARBA" id="ARBA00022692"/>
    </source>
</evidence>
<evidence type="ECO:0000256" key="7">
    <source>
        <dbReference type="ARBA" id="ARBA00022989"/>
    </source>
</evidence>
<feature type="domain" description="Potassium channel" evidence="13">
    <location>
        <begin position="41"/>
        <end position="114"/>
    </location>
</feature>
<feature type="transmembrane region" description="Helical" evidence="12">
    <location>
        <begin position="90"/>
        <end position="111"/>
    </location>
</feature>
<evidence type="ECO:0000313" key="15">
    <source>
        <dbReference type="EMBL" id="WLR43274.1"/>
    </source>
</evidence>
<feature type="domain" description="RCK N-terminal" evidence="14">
    <location>
        <begin position="167"/>
        <end position="234"/>
    </location>
</feature>
<dbReference type="SUPFAM" id="SSF81324">
    <property type="entry name" value="Voltage-gated potassium channels"/>
    <property type="match status" value="1"/>
</dbReference>
<dbReference type="Gene3D" id="1.10.287.70">
    <property type="match status" value="1"/>
</dbReference>
<evidence type="ECO:0000256" key="1">
    <source>
        <dbReference type="ARBA" id="ARBA00004651"/>
    </source>
</evidence>
<keyword evidence="7 12" id="KW-1133">Transmembrane helix</keyword>
<gene>
    <name evidence="15" type="ORF">LC087_03515</name>
</gene>
<dbReference type="PANTHER" id="PTHR10027">
    <property type="entry name" value="CALCIUM-ACTIVATED POTASSIUM CHANNEL ALPHA CHAIN"/>
    <property type="match status" value="1"/>
</dbReference>
<keyword evidence="4 12" id="KW-0812">Transmembrane</keyword>
<sequence>MQRQGIILDTLNKGGLLIIFFKKMWYKAIKASNWTVLFATISLIMISSFAITFIEPDTFPTPFEGLWWVMTTVVTVGYGDVSPTTIEGKIFAMFLYIVGIGIMTIFIGKTIDAFSYRKRLKEEGKMKITTENHIILINWTKKAQIALEELLITFPSIHIVIIDEILEKTPIFHERVEFVKGNPSVHETLCHANVVNCKSVMIFSPEDCKRTSEADGQTLLIASTLKEYARKQNQTIYTLCEISDTRHLQAFQYVDVDEFITPNDTAAHLAARSMLFNGSSEIIRQLTSHKGYDLYSIPNKGWKTYRQAKDELSSKGALLISDHEDLSIVNRLDESIPVNAKLFVICDEQAYEIIKKT</sequence>
<proteinExistence type="predicted"/>
<dbReference type="InterPro" id="IPR047871">
    <property type="entry name" value="K_chnl_Slo-like"/>
</dbReference>
<keyword evidence="8" id="KW-0406">Ion transport</keyword>
<dbReference type="RefSeq" id="WP_226539734.1">
    <property type="nucleotide sequence ID" value="NZ_CP129013.1"/>
</dbReference>
<dbReference type="SUPFAM" id="SSF51735">
    <property type="entry name" value="NAD(P)-binding Rossmann-fold domains"/>
    <property type="match status" value="1"/>
</dbReference>
<dbReference type="Gene3D" id="3.40.50.720">
    <property type="entry name" value="NAD(P)-binding Rossmann-like Domain"/>
    <property type="match status" value="1"/>
</dbReference>
<evidence type="ECO:0000259" key="14">
    <source>
        <dbReference type="Pfam" id="PF22614"/>
    </source>
</evidence>
<keyword evidence="5" id="KW-0631">Potassium channel</keyword>
<evidence type="ECO:0000313" key="16">
    <source>
        <dbReference type="Proteomes" id="UP001197974"/>
    </source>
</evidence>
<evidence type="ECO:0000256" key="3">
    <source>
        <dbReference type="ARBA" id="ARBA00022538"/>
    </source>
</evidence>
<reference evidence="15 16" key="1">
    <citation type="submission" date="2023-06" db="EMBL/GenBank/DDBJ databases">
        <title>Five Gram-positive bacteria isolated from mangrove sediments in Shenzhen, Guangdong, China.</title>
        <authorList>
            <person name="Yu S."/>
            <person name="Zheng W."/>
            <person name="Huang Y."/>
        </authorList>
    </citation>
    <scope>NUCLEOTIDE SEQUENCE [LARGE SCALE GENOMIC DNA]</scope>
    <source>
        <strain evidence="15 16">SaN35-3</strain>
    </source>
</reference>
<dbReference type="Pfam" id="PF07885">
    <property type="entry name" value="Ion_trans_2"/>
    <property type="match status" value="1"/>
</dbReference>
<evidence type="ECO:0000256" key="12">
    <source>
        <dbReference type="SAM" id="Phobius"/>
    </source>
</evidence>
<evidence type="ECO:0000259" key="13">
    <source>
        <dbReference type="Pfam" id="PF07885"/>
    </source>
</evidence>
<evidence type="ECO:0000256" key="9">
    <source>
        <dbReference type="ARBA" id="ARBA00023136"/>
    </source>
</evidence>
<accession>A0ABY9JWV0</accession>
<dbReference type="InterPro" id="IPR036291">
    <property type="entry name" value="NAD(P)-bd_dom_sf"/>
</dbReference>
<evidence type="ECO:0000256" key="6">
    <source>
        <dbReference type="ARBA" id="ARBA00022958"/>
    </source>
</evidence>
<evidence type="ECO:0000256" key="5">
    <source>
        <dbReference type="ARBA" id="ARBA00022826"/>
    </source>
</evidence>
<dbReference type="InterPro" id="IPR013099">
    <property type="entry name" value="K_chnl_dom"/>
</dbReference>
<keyword evidence="16" id="KW-1185">Reference proteome</keyword>
<dbReference type="InterPro" id="IPR003148">
    <property type="entry name" value="RCK_N"/>
</dbReference>
<keyword evidence="3" id="KW-0633">Potassium transport</keyword>
<keyword evidence="10" id="KW-0407">Ion channel</keyword>
<dbReference type="PANTHER" id="PTHR10027:SF10">
    <property type="entry name" value="SLOWPOKE 2, ISOFORM D"/>
    <property type="match status" value="1"/>
</dbReference>
<dbReference type="EMBL" id="CP129013">
    <property type="protein sequence ID" value="WLR43274.1"/>
    <property type="molecule type" value="Genomic_DNA"/>
</dbReference>
<evidence type="ECO:0000256" key="10">
    <source>
        <dbReference type="ARBA" id="ARBA00023303"/>
    </source>
</evidence>
<dbReference type="Proteomes" id="UP001197974">
    <property type="component" value="Chromosome"/>
</dbReference>
<evidence type="ECO:0000256" key="2">
    <source>
        <dbReference type="ARBA" id="ARBA00022448"/>
    </source>
</evidence>
<keyword evidence="2" id="KW-0813">Transport</keyword>
<comment type="catalytic activity">
    <reaction evidence="11">
        <text>K(+)(in) = K(+)(out)</text>
        <dbReference type="Rhea" id="RHEA:29463"/>
        <dbReference type="ChEBI" id="CHEBI:29103"/>
    </reaction>
</comment>
<evidence type="ECO:0000256" key="11">
    <source>
        <dbReference type="ARBA" id="ARBA00034430"/>
    </source>
</evidence>
<comment type="subcellular location">
    <subcellularLocation>
        <location evidence="1">Cell membrane</location>
        <topology evidence="1">Multi-pass membrane protein</topology>
    </subcellularLocation>
</comment>
<dbReference type="Pfam" id="PF22614">
    <property type="entry name" value="Slo-like_RCK"/>
    <property type="match status" value="1"/>
</dbReference>
<name>A0ABY9JWV0_9BACI</name>
<keyword evidence="6" id="KW-0630">Potassium</keyword>
<feature type="transmembrane region" description="Helical" evidence="12">
    <location>
        <begin position="31"/>
        <end position="54"/>
    </location>
</feature>
<organism evidence="15 16">
    <name type="scientific">Bacillus carboniphilus</name>
    <dbReference type="NCBI Taxonomy" id="86663"/>
    <lineage>
        <taxon>Bacteria</taxon>
        <taxon>Bacillati</taxon>
        <taxon>Bacillota</taxon>
        <taxon>Bacilli</taxon>
        <taxon>Bacillales</taxon>
        <taxon>Bacillaceae</taxon>
        <taxon>Bacillus</taxon>
    </lineage>
</organism>
<keyword evidence="9 12" id="KW-0472">Membrane</keyword>